<dbReference type="AlphaFoldDB" id="A0A2U1LXJ1"/>
<evidence type="ECO:0008006" key="4">
    <source>
        <dbReference type="Google" id="ProtNLM"/>
    </source>
</evidence>
<evidence type="ECO:0000256" key="1">
    <source>
        <dbReference type="SAM" id="MobiDB-lite"/>
    </source>
</evidence>
<feature type="region of interest" description="Disordered" evidence="1">
    <location>
        <begin position="207"/>
        <end position="282"/>
    </location>
</feature>
<comment type="caution">
    <text evidence="2">The sequence shown here is derived from an EMBL/GenBank/DDBJ whole genome shotgun (WGS) entry which is preliminary data.</text>
</comment>
<feature type="compositionally biased region" description="Basic and acidic residues" evidence="1">
    <location>
        <begin position="243"/>
        <end position="263"/>
    </location>
</feature>
<protein>
    <recommendedName>
        <fullName evidence="4">Reverse transcriptase domain-containing protein</fullName>
    </recommendedName>
</protein>
<dbReference type="PANTHER" id="PTHR33240:SF15">
    <property type="entry name" value="GAG-PRO-LIKE PROTEIN"/>
    <property type="match status" value="1"/>
</dbReference>
<evidence type="ECO:0000313" key="2">
    <source>
        <dbReference type="EMBL" id="PWA53711.1"/>
    </source>
</evidence>
<dbReference type="PANTHER" id="PTHR33240">
    <property type="entry name" value="OS08G0508500 PROTEIN"/>
    <property type="match status" value="1"/>
</dbReference>
<dbReference type="Proteomes" id="UP000245207">
    <property type="component" value="Unassembled WGS sequence"/>
</dbReference>
<name>A0A2U1LXJ1_ARTAN</name>
<sequence>MDRFKAESSHIKGVPPVLRISAFMHGHGHPELAKKLNDKIPKTVDEMWERVRAFIRGETEADTTEVIKVPHWKKKPDRSAWSSSPNGPRNRNNRRGQGRSMGTCAPYGARIPLVGFSGEVSYPLGVIDLEVTMGESGRTRTVLMEFAVVDSPSPYNVILGRTGMRILGAVASTIHSMMRFPTSGGVATVMTSREMLRECRQIEEGQCSSRNARVSGSSLPQTTPGITGPGSSSVPMEIQPQEEELHSRRPGKEPRLLDNEGKTSLRRPGKEQALPDNAKEGALKPEEKIVTLWQNCMMTLQSRELRW</sequence>
<organism evidence="2 3">
    <name type="scientific">Artemisia annua</name>
    <name type="common">Sweet wormwood</name>
    <dbReference type="NCBI Taxonomy" id="35608"/>
    <lineage>
        <taxon>Eukaryota</taxon>
        <taxon>Viridiplantae</taxon>
        <taxon>Streptophyta</taxon>
        <taxon>Embryophyta</taxon>
        <taxon>Tracheophyta</taxon>
        <taxon>Spermatophyta</taxon>
        <taxon>Magnoliopsida</taxon>
        <taxon>eudicotyledons</taxon>
        <taxon>Gunneridae</taxon>
        <taxon>Pentapetalae</taxon>
        <taxon>asterids</taxon>
        <taxon>campanulids</taxon>
        <taxon>Asterales</taxon>
        <taxon>Asteraceae</taxon>
        <taxon>Asteroideae</taxon>
        <taxon>Anthemideae</taxon>
        <taxon>Artemisiinae</taxon>
        <taxon>Artemisia</taxon>
    </lineage>
</organism>
<proteinExistence type="predicted"/>
<keyword evidence="3" id="KW-1185">Reference proteome</keyword>
<evidence type="ECO:0000313" key="3">
    <source>
        <dbReference type="Proteomes" id="UP000245207"/>
    </source>
</evidence>
<reference evidence="2 3" key="1">
    <citation type="journal article" date="2018" name="Mol. Plant">
        <title>The genome of Artemisia annua provides insight into the evolution of Asteraceae family and artemisinin biosynthesis.</title>
        <authorList>
            <person name="Shen Q."/>
            <person name="Zhang L."/>
            <person name="Liao Z."/>
            <person name="Wang S."/>
            <person name="Yan T."/>
            <person name="Shi P."/>
            <person name="Liu M."/>
            <person name="Fu X."/>
            <person name="Pan Q."/>
            <person name="Wang Y."/>
            <person name="Lv Z."/>
            <person name="Lu X."/>
            <person name="Zhang F."/>
            <person name="Jiang W."/>
            <person name="Ma Y."/>
            <person name="Chen M."/>
            <person name="Hao X."/>
            <person name="Li L."/>
            <person name="Tang Y."/>
            <person name="Lv G."/>
            <person name="Zhou Y."/>
            <person name="Sun X."/>
            <person name="Brodelius P.E."/>
            <person name="Rose J.K.C."/>
            <person name="Tang K."/>
        </authorList>
    </citation>
    <scope>NUCLEOTIDE SEQUENCE [LARGE SCALE GENOMIC DNA]</scope>
    <source>
        <strain evidence="3">cv. Huhao1</strain>
        <tissue evidence="2">Leaf</tissue>
    </source>
</reference>
<gene>
    <name evidence="2" type="ORF">CTI12_AA394590</name>
</gene>
<dbReference type="EMBL" id="PKPP01007322">
    <property type="protein sequence ID" value="PWA53711.1"/>
    <property type="molecule type" value="Genomic_DNA"/>
</dbReference>
<accession>A0A2U1LXJ1</accession>
<feature type="compositionally biased region" description="Polar residues" evidence="1">
    <location>
        <begin position="207"/>
        <end position="234"/>
    </location>
</feature>
<feature type="region of interest" description="Disordered" evidence="1">
    <location>
        <begin position="72"/>
        <end position="101"/>
    </location>
</feature>
<dbReference type="OrthoDB" id="1400091at2759"/>